<dbReference type="PANTHER" id="PTHR47447:SF28">
    <property type="entry name" value="PENTACOTRIPEPTIDE-REPEAT REGION OF PRORP DOMAIN-CONTAINING PROTEIN"/>
    <property type="match status" value="1"/>
</dbReference>
<dbReference type="PROSITE" id="PS51375">
    <property type="entry name" value="PPR"/>
    <property type="match status" value="1"/>
</dbReference>
<protein>
    <recommendedName>
        <fullName evidence="6">Pentatricopeptide repeat-containing protein</fullName>
    </recommendedName>
</protein>
<dbReference type="Gene3D" id="1.25.40.10">
    <property type="entry name" value="Tetratricopeptide repeat domain"/>
    <property type="match status" value="1"/>
</dbReference>
<comment type="caution">
    <text evidence="4">The sequence shown here is derived from an EMBL/GenBank/DDBJ whole genome shotgun (WGS) entry which is preliminary data.</text>
</comment>
<feature type="region of interest" description="Disordered" evidence="3">
    <location>
        <begin position="131"/>
        <end position="196"/>
    </location>
</feature>
<evidence type="ECO:0000313" key="5">
    <source>
        <dbReference type="Proteomes" id="UP000626109"/>
    </source>
</evidence>
<evidence type="ECO:0000256" key="1">
    <source>
        <dbReference type="ARBA" id="ARBA00022737"/>
    </source>
</evidence>
<name>A0A813K1Q3_POLGL</name>
<reference evidence="4" key="1">
    <citation type="submission" date="2021-02" db="EMBL/GenBank/DDBJ databases">
        <authorList>
            <person name="Dougan E. K."/>
            <person name="Rhodes N."/>
            <person name="Thang M."/>
            <person name="Chan C."/>
        </authorList>
    </citation>
    <scope>NUCLEOTIDE SEQUENCE</scope>
</reference>
<feature type="repeat" description="PPR" evidence="2">
    <location>
        <begin position="9"/>
        <end position="43"/>
    </location>
</feature>
<evidence type="ECO:0008006" key="6">
    <source>
        <dbReference type="Google" id="ProtNLM"/>
    </source>
</evidence>
<feature type="compositionally biased region" description="Basic residues" evidence="3">
    <location>
        <begin position="161"/>
        <end position="170"/>
    </location>
</feature>
<dbReference type="InterPro" id="IPR011990">
    <property type="entry name" value="TPR-like_helical_dom_sf"/>
</dbReference>
<evidence type="ECO:0000256" key="3">
    <source>
        <dbReference type="SAM" id="MobiDB-lite"/>
    </source>
</evidence>
<proteinExistence type="predicted"/>
<accession>A0A813K1Q3</accession>
<dbReference type="NCBIfam" id="TIGR00756">
    <property type="entry name" value="PPR"/>
    <property type="match status" value="1"/>
</dbReference>
<evidence type="ECO:0000313" key="4">
    <source>
        <dbReference type="EMBL" id="CAE8694684.1"/>
    </source>
</evidence>
<evidence type="ECO:0000256" key="2">
    <source>
        <dbReference type="PROSITE-ProRule" id="PRU00708"/>
    </source>
</evidence>
<dbReference type="Pfam" id="PF13812">
    <property type="entry name" value="PPR_3"/>
    <property type="match status" value="1"/>
</dbReference>
<keyword evidence="1" id="KW-0677">Repeat</keyword>
<organism evidence="4 5">
    <name type="scientific">Polarella glacialis</name>
    <name type="common">Dinoflagellate</name>
    <dbReference type="NCBI Taxonomy" id="89957"/>
    <lineage>
        <taxon>Eukaryota</taxon>
        <taxon>Sar</taxon>
        <taxon>Alveolata</taxon>
        <taxon>Dinophyceae</taxon>
        <taxon>Suessiales</taxon>
        <taxon>Suessiaceae</taxon>
        <taxon>Polarella</taxon>
    </lineage>
</organism>
<sequence length="196" mass="21164">MLEVGLVPHVETYTALISAHAKAGNKQEVGNMLQEMGAKGVAPTGDTWGWAIIASSAISSSRRSGSKVPTPRPGVKALGPEEVFRKMLQTGVEPTSFTISALDQTLGQTARLRLWHDLGLTKAELLEAEEAEQSEAEALALSVENEQGSSEQENDEQTRSRTPKWVKKKKVWTEAPGPYANGGPDTGDFTFQDSNK</sequence>
<dbReference type="PANTHER" id="PTHR47447">
    <property type="entry name" value="OS03G0856100 PROTEIN"/>
    <property type="match status" value="1"/>
</dbReference>
<dbReference type="EMBL" id="CAJNNW010028106">
    <property type="protein sequence ID" value="CAE8694684.1"/>
    <property type="molecule type" value="Genomic_DNA"/>
</dbReference>
<gene>
    <name evidence="4" type="ORF">PGLA2088_LOCUS28973</name>
</gene>
<dbReference type="Proteomes" id="UP000626109">
    <property type="component" value="Unassembled WGS sequence"/>
</dbReference>
<dbReference type="AlphaFoldDB" id="A0A813K1Q3"/>
<feature type="non-terminal residue" evidence="4">
    <location>
        <position position="1"/>
    </location>
</feature>
<feature type="compositionally biased region" description="Low complexity" evidence="3">
    <location>
        <begin position="136"/>
        <end position="146"/>
    </location>
</feature>
<dbReference type="InterPro" id="IPR002885">
    <property type="entry name" value="PPR_rpt"/>
</dbReference>